<dbReference type="PANTHER" id="PTHR34408">
    <property type="entry name" value="FAMILY PROTEIN, PUTATIVE-RELATED"/>
    <property type="match status" value="1"/>
</dbReference>
<evidence type="ECO:0000313" key="3">
    <source>
        <dbReference type="Proteomes" id="UP000229681"/>
    </source>
</evidence>
<dbReference type="PROSITE" id="PS51781">
    <property type="entry name" value="SH3B"/>
    <property type="match status" value="1"/>
</dbReference>
<dbReference type="PANTHER" id="PTHR34408:SF1">
    <property type="entry name" value="GLYCOSYL HYDROLASE FAMILY 19 DOMAIN-CONTAINING PROTEIN HI_1415"/>
    <property type="match status" value="1"/>
</dbReference>
<feature type="domain" description="SH3b" evidence="1">
    <location>
        <begin position="486"/>
        <end position="558"/>
    </location>
</feature>
<dbReference type="InterPro" id="IPR003646">
    <property type="entry name" value="SH3-like_bac-type"/>
</dbReference>
<dbReference type="Pfam" id="PF14344">
    <property type="entry name" value="DUF4397"/>
    <property type="match status" value="1"/>
</dbReference>
<proteinExistence type="predicted"/>
<reference evidence="2 3" key="1">
    <citation type="submission" date="2017-11" db="EMBL/GenBank/DDBJ databases">
        <title>Evolution of Phototrophy in the Chloroflexi Phylum Driven by Horizontal Gene Transfer.</title>
        <authorList>
            <person name="Ward L.M."/>
            <person name="Hemp J."/>
            <person name="Shih P.M."/>
            <person name="Mcglynn S.E."/>
            <person name="Fischer W."/>
        </authorList>
    </citation>
    <scope>NUCLEOTIDE SEQUENCE [LARGE SCALE GENOMIC DNA]</scope>
    <source>
        <strain evidence="2">JP3_13</strain>
    </source>
</reference>
<dbReference type="EMBL" id="PGTM01000142">
    <property type="protein sequence ID" value="PJF35539.1"/>
    <property type="molecule type" value="Genomic_DNA"/>
</dbReference>
<evidence type="ECO:0000313" key="2">
    <source>
        <dbReference type="EMBL" id="PJF35539.1"/>
    </source>
</evidence>
<protein>
    <recommendedName>
        <fullName evidence="1">SH3b domain-containing protein</fullName>
    </recommendedName>
</protein>
<name>A0A2M8PDC0_9CHLR</name>
<evidence type="ECO:0000259" key="1">
    <source>
        <dbReference type="PROSITE" id="PS51781"/>
    </source>
</evidence>
<dbReference type="Proteomes" id="UP000229681">
    <property type="component" value="Unassembled WGS sequence"/>
</dbReference>
<accession>A0A2M8PDC0</accession>
<gene>
    <name evidence="2" type="ORF">CUN49_10080</name>
</gene>
<dbReference type="Pfam" id="PF08239">
    <property type="entry name" value="SH3_3"/>
    <property type="match status" value="1"/>
</dbReference>
<comment type="caution">
    <text evidence="2">The sequence shown here is derived from an EMBL/GenBank/DDBJ whole genome shotgun (WGS) entry which is preliminary data.</text>
</comment>
<dbReference type="Gene3D" id="2.30.30.40">
    <property type="entry name" value="SH3 Domains"/>
    <property type="match status" value="2"/>
</dbReference>
<organism evidence="2 3">
    <name type="scientific">Candidatus Thermofonsia Clade 1 bacterium</name>
    <dbReference type="NCBI Taxonomy" id="2364210"/>
    <lineage>
        <taxon>Bacteria</taxon>
        <taxon>Bacillati</taxon>
        <taxon>Chloroflexota</taxon>
        <taxon>Candidatus Thermofontia</taxon>
        <taxon>Candidatus Thermofonsia Clade 1</taxon>
    </lineage>
</organism>
<dbReference type="SMART" id="SM00287">
    <property type="entry name" value="SH3b"/>
    <property type="match status" value="1"/>
</dbReference>
<dbReference type="InterPro" id="IPR052354">
    <property type="entry name" value="Cell_Wall_Dynamics_Protein"/>
</dbReference>
<feature type="non-terminal residue" evidence="2">
    <location>
        <position position="1"/>
    </location>
</feature>
<sequence length="586" mass="60442">LAAVNVPFGVGLPHIWLPAGEAKIVVRAAGSSAESEPALTAETTLPSGIAATVVISGALNGLTATVYPDNISPLAADQARVRLINALNSEIAFISLDNGTVIQSSQASGIELRKGAFSAEIGIFGAELGLGTTLALSGGVLHNFILAGTSSAPELIYVAASLSEQLGSAVAVDAAAPPAAATALPPDLVMAPTATPIVGAIPTVAPVLIPTVPVGIPTVAPPVAQQPTPTPFGATGITGIVDTDPGVNLKIREYPRTDAKTLALAPSRTLLRIEGVRGPARLPNEPVPAATATLDPQGARLEDIWVFVAWELPDGGKITGWTKAEFLIVTDARGRRVLSPAEMLAFPQVPENEFGEISSSLATPVPPDTKLIIATVNVDPGVNLQMRRTPDIAAESLALLPLGTQLVVLEKTEVESRGGLVGEPSSLTWLYVRFTSDSGTLTGWVNSQFVVLTRDGRPFSLDDVPTATEIRVGGLQGSPSVAPPPPATQTITATIDKVDPGANLHLRRNPDASSESLALIPSGTQLPVLGRNGPGTWLQVEYNGVRGWINASFVSVTRGGKAFKIAEIANVTDEPDAAEATATPAF</sequence>
<dbReference type="InterPro" id="IPR025510">
    <property type="entry name" value="DUF4397"/>
</dbReference>
<dbReference type="AlphaFoldDB" id="A0A2M8PDC0"/>